<dbReference type="RefSeq" id="WP_089163608.1">
    <property type="nucleotide sequence ID" value="NZ_MTHB01000198.1"/>
</dbReference>
<reference evidence="11" key="1">
    <citation type="submission" date="2017-01" db="EMBL/GenBank/DDBJ databases">
        <title>Genome Analysis of Deinococcus marmoris KOPRI26562.</title>
        <authorList>
            <person name="Kim J.H."/>
            <person name="Oh H.-M."/>
        </authorList>
    </citation>
    <scope>NUCLEOTIDE SEQUENCE [LARGE SCALE GENOMIC DNA]</scope>
    <source>
        <strain evidence="11">PAMC 26633</strain>
    </source>
</reference>
<evidence type="ECO:0000256" key="5">
    <source>
        <dbReference type="ARBA" id="ARBA00022989"/>
    </source>
</evidence>
<accession>A0A226WVU4</accession>
<feature type="transmembrane region" description="Helical" evidence="8">
    <location>
        <begin position="87"/>
        <end position="107"/>
    </location>
</feature>
<comment type="caution">
    <text evidence="10">The sequence shown here is derived from an EMBL/GenBank/DDBJ whole genome shotgun (WGS) entry which is preliminary data.</text>
</comment>
<dbReference type="InterPro" id="IPR011701">
    <property type="entry name" value="MFS"/>
</dbReference>
<feature type="transmembrane region" description="Helical" evidence="8">
    <location>
        <begin position="305"/>
        <end position="324"/>
    </location>
</feature>
<keyword evidence="2" id="KW-0813">Transport</keyword>
<evidence type="ECO:0000313" key="11">
    <source>
        <dbReference type="Proteomes" id="UP000214720"/>
    </source>
</evidence>
<evidence type="ECO:0000259" key="9">
    <source>
        <dbReference type="PROSITE" id="PS50850"/>
    </source>
</evidence>
<evidence type="ECO:0000256" key="7">
    <source>
        <dbReference type="SAM" id="MobiDB-lite"/>
    </source>
</evidence>
<dbReference type="InterPro" id="IPR020846">
    <property type="entry name" value="MFS_dom"/>
</dbReference>
<gene>
    <name evidence="10" type="ORF">BSU04_29335</name>
</gene>
<keyword evidence="4 8" id="KW-0812">Transmembrane</keyword>
<dbReference type="PROSITE" id="PS50850">
    <property type="entry name" value="MFS"/>
    <property type="match status" value="1"/>
</dbReference>
<dbReference type="EMBL" id="MTHB01000198">
    <property type="protein sequence ID" value="OXC74907.1"/>
    <property type="molecule type" value="Genomic_DNA"/>
</dbReference>
<proteinExistence type="predicted"/>
<dbReference type="Gene3D" id="1.20.1250.20">
    <property type="entry name" value="MFS general substrate transporter like domains"/>
    <property type="match status" value="2"/>
</dbReference>
<evidence type="ECO:0000256" key="8">
    <source>
        <dbReference type="SAM" id="Phobius"/>
    </source>
</evidence>
<keyword evidence="6 8" id="KW-0472">Membrane</keyword>
<dbReference type="GO" id="GO:0005886">
    <property type="term" value="C:plasma membrane"/>
    <property type="evidence" value="ECO:0007669"/>
    <property type="project" value="UniProtKB-SubCell"/>
</dbReference>
<dbReference type="GO" id="GO:0022857">
    <property type="term" value="F:transmembrane transporter activity"/>
    <property type="evidence" value="ECO:0007669"/>
    <property type="project" value="InterPro"/>
</dbReference>
<evidence type="ECO:0000256" key="3">
    <source>
        <dbReference type="ARBA" id="ARBA00022475"/>
    </source>
</evidence>
<evidence type="ECO:0000313" key="10">
    <source>
        <dbReference type="EMBL" id="OXC74907.1"/>
    </source>
</evidence>
<evidence type="ECO:0000256" key="2">
    <source>
        <dbReference type="ARBA" id="ARBA00022448"/>
    </source>
</evidence>
<feature type="transmembrane region" description="Helical" evidence="8">
    <location>
        <begin position="113"/>
        <end position="139"/>
    </location>
</feature>
<feature type="transmembrane region" description="Helical" evidence="8">
    <location>
        <begin position="330"/>
        <end position="357"/>
    </location>
</feature>
<feature type="domain" description="Major facilitator superfamily (MFS) profile" evidence="9">
    <location>
        <begin position="13"/>
        <end position="426"/>
    </location>
</feature>
<feature type="transmembrane region" description="Helical" evidence="8">
    <location>
        <begin position="49"/>
        <end position="66"/>
    </location>
</feature>
<dbReference type="Pfam" id="PF00083">
    <property type="entry name" value="Sugar_tr"/>
    <property type="match status" value="1"/>
</dbReference>
<organism evidence="10 11">
    <name type="scientific">Caballeronia sordidicola</name>
    <name type="common">Burkholderia sordidicola</name>
    <dbReference type="NCBI Taxonomy" id="196367"/>
    <lineage>
        <taxon>Bacteria</taxon>
        <taxon>Pseudomonadati</taxon>
        <taxon>Pseudomonadota</taxon>
        <taxon>Betaproteobacteria</taxon>
        <taxon>Burkholderiales</taxon>
        <taxon>Burkholderiaceae</taxon>
        <taxon>Caballeronia</taxon>
    </lineage>
</organism>
<protein>
    <submittedName>
        <fullName evidence="10">Permeases of the major facilitator superfamily</fullName>
    </submittedName>
</protein>
<feature type="transmembrane region" description="Helical" evidence="8">
    <location>
        <begin position="185"/>
        <end position="204"/>
    </location>
</feature>
<dbReference type="CDD" id="cd17369">
    <property type="entry name" value="MFS_ShiA_like"/>
    <property type="match status" value="1"/>
</dbReference>
<feature type="transmembrane region" description="Helical" evidence="8">
    <location>
        <begin position="239"/>
        <end position="268"/>
    </location>
</feature>
<feature type="transmembrane region" description="Helical" evidence="8">
    <location>
        <begin position="369"/>
        <end position="390"/>
    </location>
</feature>
<sequence>MKAAVSGKQPVRAAFAAFIGTTVEFYDFYTYATAAALVLGDVFFPSSNHFISTLASFGTFAVGFIARPLSGAVFGHLGDKLGRKKMLLLTMFLMGVATTGIGLLPSYATAGIWAPMMLIVLRIVQGIAVGGEWGGAVLMSSEHAPEGRKTFFASFPQMGSPAGLILSLISFRLVTSLSHDDFIAWGWRLPFLASFVLLAAGLVIRSGVNESPEFEAMKESDEMVQSPVKEVLKSHWVPILFAAAATTIGSAGFFFTNTFMISYVTVYLHMSKSLILDCLFAVTVIQLLSQPISAMLAERFGNARFLTAAALLSMLTPYPMFMLVNTGNPVAIIAGIAFSVVVLSAVYAVIAGFMTYAFPRHLRYSGISIAYQLCATIAGGTTPIIGTMIAQRFQGQWVPLALFFTVLSAVSLIGIRGLARFQNGRDSNESNPVEPVGALGRQGVN</sequence>
<dbReference type="FunFam" id="1.20.1250.20:FF:000001">
    <property type="entry name" value="Dicarboxylate MFS transporter"/>
    <property type="match status" value="1"/>
</dbReference>
<dbReference type="Pfam" id="PF07690">
    <property type="entry name" value="MFS_1"/>
    <property type="match status" value="1"/>
</dbReference>
<dbReference type="AlphaFoldDB" id="A0A226WVU4"/>
<evidence type="ECO:0000256" key="6">
    <source>
        <dbReference type="ARBA" id="ARBA00023136"/>
    </source>
</evidence>
<feature type="transmembrane region" description="Helical" evidence="8">
    <location>
        <begin position="151"/>
        <end position="173"/>
    </location>
</feature>
<feature type="transmembrane region" description="Helical" evidence="8">
    <location>
        <begin position="12"/>
        <end position="29"/>
    </location>
</feature>
<evidence type="ECO:0000256" key="4">
    <source>
        <dbReference type="ARBA" id="ARBA00022692"/>
    </source>
</evidence>
<evidence type="ECO:0000256" key="1">
    <source>
        <dbReference type="ARBA" id="ARBA00004651"/>
    </source>
</evidence>
<dbReference type="OrthoDB" id="6766492at2"/>
<name>A0A226WVU4_CABSO</name>
<feature type="region of interest" description="Disordered" evidence="7">
    <location>
        <begin position="425"/>
        <end position="445"/>
    </location>
</feature>
<dbReference type="PANTHER" id="PTHR43045">
    <property type="entry name" value="SHIKIMATE TRANSPORTER"/>
    <property type="match status" value="1"/>
</dbReference>
<dbReference type="Proteomes" id="UP000214720">
    <property type="component" value="Unassembled WGS sequence"/>
</dbReference>
<comment type="subcellular location">
    <subcellularLocation>
        <location evidence="1">Cell membrane</location>
        <topology evidence="1">Multi-pass membrane protein</topology>
    </subcellularLocation>
</comment>
<keyword evidence="3" id="KW-1003">Cell membrane</keyword>
<dbReference type="InterPro" id="IPR005828">
    <property type="entry name" value="MFS_sugar_transport-like"/>
</dbReference>
<dbReference type="PANTHER" id="PTHR43045:SF1">
    <property type="entry name" value="SHIKIMATE TRANSPORTER"/>
    <property type="match status" value="1"/>
</dbReference>
<dbReference type="InterPro" id="IPR036259">
    <property type="entry name" value="MFS_trans_sf"/>
</dbReference>
<feature type="transmembrane region" description="Helical" evidence="8">
    <location>
        <begin position="274"/>
        <end position="293"/>
    </location>
</feature>
<feature type="transmembrane region" description="Helical" evidence="8">
    <location>
        <begin position="396"/>
        <end position="415"/>
    </location>
</feature>
<keyword evidence="5 8" id="KW-1133">Transmembrane helix</keyword>
<dbReference type="SUPFAM" id="SSF103473">
    <property type="entry name" value="MFS general substrate transporter"/>
    <property type="match status" value="1"/>
</dbReference>